<feature type="domain" description="TonB-dependent receptor-like beta-barrel" evidence="11">
    <location>
        <begin position="414"/>
        <end position="975"/>
    </location>
</feature>
<comment type="subcellular location">
    <subcellularLocation>
        <location evidence="1 8">Cell outer membrane</location>
        <topology evidence="1 8">Multi-pass membrane protein</topology>
    </subcellularLocation>
</comment>
<keyword evidence="2 8" id="KW-0813">Transport</keyword>
<dbReference type="Gene3D" id="2.170.130.10">
    <property type="entry name" value="TonB-dependent receptor, plug domain"/>
    <property type="match status" value="1"/>
</dbReference>
<dbReference type="InterPro" id="IPR037066">
    <property type="entry name" value="Plug_dom_sf"/>
</dbReference>
<sequence length="1023" mass="111405">MKRLLQLLPAFACVLYCLPALAQQPVTGRITDDKNAPLQGVNIVQQNTTNGTSTAADGSFSLLLLSGSPSNLEISMVGFTKQTVPYQGSALSITLVPLSGSLEEVVVVGYGTQRKSTLTGAVSSVKGAELAKTQAIDIGTALQGQAAGVNVTSPTGAPGTNAVVRIRGIGSLNNNEPLYVIDGIQVNSGLTTISPNDIESLEILKDASAAAIYGARASNGVILVTTKSGKAGKNTITVDASLGLANAMGLPKMVSTSQFVELQNEAFANDGSTNRNNDNAANLPNTDWLDVLFRQAITQRYSLAFAGGTDKTRYFISGNYVNQDGTIEYSNFKRYGLRSNVTSDVKSWLRIGENLNFTYESNQYIGASGDGGRPGALPGVVRYALIRPNAIPVYDPATGLLTDLPPAGLYQNSNLYGDGKNPLAIAQYRNRTADRYRILGNVFAEIRPIKDIRLRTSLGVDFNILEQQAYNGQIPGDRTIMNPNDKGVDKYRHRQSALTWTNTANYNHVFNGVHDISVLAGTEYVKEITDYLSGFRSGFDTRTDDNPSLQFLDYGTGTQGIGGTKQESALMSYFGRIGYAYDNRYLLSATLRADQSSRFSKANRTGYFPSASVGWNIMRESFMKDIGMFSELKLRGSWGKLGNQQIGNYPFATIYSTNNGVLTVATQGNPDVKWEETEQTDIGLDGAMMNGRIRFSIDWYKRNSSDILIQLPVSYTNGDAAPPYVNGAAMTNKGWDISVNYNKQTQSGFSWDLTANVTTLSNKVTSLYKTKDQLISAGNGQILLKPGEAIGSFYGYTTAGIFQNAAEVTNYVNKDGDLYQPVAKPGDIRFADINGDGVIDDKDRGIIGHGLPELLYSLNATVRYKQFDLTLFFNGVTGNDIYNEVDNIINSFDSRGFNTKLDFYDTRWHGDGTSTTTPRATFLDGNNNRRTSDRYVEDGSYLRLRNAMIGYNLSSKMMGRAGFTQARIYASVQNLFTITGYKGFDPELYTNDNLANYGDLGVGIDMGTYPPSRTITFGVQLSF</sequence>
<dbReference type="InterPro" id="IPR036942">
    <property type="entry name" value="Beta-barrel_TonB_sf"/>
</dbReference>
<keyword evidence="6 8" id="KW-0472">Membrane</keyword>
<dbReference type="InterPro" id="IPR023996">
    <property type="entry name" value="TonB-dep_OMP_SusC/RagA"/>
</dbReference>
<dbReference type="InterPro" id="IPR023997">
    <property type="entry name" value="TonB-dep_OMP_SusC/RagA_CS"/>
</dbReference>
<evidence type="ECO:0000256" key="3">
    <source>
        <dbReference type="ARBA" id="ARBA00022452"/>
    </source>
</evidence>
<dbReference type="Proteomes" id="UP001165367">
    <property type="component" value="Unassembled WGS sequence"/>
</dbReference>
<dbReference type="SUPFAM" id="SSF56935">
    <property type="entry name" value="Porins"/>
    <property type="match status" value="1"/>
</dbReference>
<comment type="similarity">
    <text evidence="8 9">Belongs to the TonB-dependent receptor family.</text>
</comment>
<dbReference type="NCBIfam" id="TIGR04056">
    <property type="entry name" value="OMP_RagA_SusC"/>
    <property type="match status" value="1"/>
</dbReference>
<feature type="domain" description="TonB-dependent receptor plug" evidence="12">
    <location>
        <begin position="115"/>
        <end position="221"/>
    </location>
</feature>
<accession>A0ABS9KS55</accession>
<evidence type="ECO:0000256" key="8">
    <source>
        <dbReference type="PROSITE-ProRule" id="PRU01360"/>
    </source>
</evidence>
<dbReference type="Pfam" id="PF00593">
    <property type="entry name" value="TonB_dep_Rec_b-barrel"/>
    <property type="match status" value="1"/>
</dbReference>
<evidence type="ECO:0000256" key="9">
    <source>
        <dbReference type="RuleBase" id="RU003357"/>
    </source>
</evidence>
<keyword evidence="4 8" id="KW-0812">Transmembrane</keyword>
<dbReference type="Gene3D" id="2.60.40.1120">
    <property type="entry name" value="Carboxypeptidase-like, regulatory domain"/>
    <property type="match status" value="1"/>
</dbReference>
<evidence type="ECO:0000259" key="12">
    <source>
        <dbReference type="Pfam" id="PF07715"/>
    </source>
</evidence>
<evidence type="ECO:0000256" key="6">
    <source>
        <dbReference type="ARBA" id="ARBA00023136"/>
    </source>
</evidence>
<evidence type="ECO:0000313" key="13">
    <source>
        <dbReference type="EMBL" id="MCG2615105.1"/>
    </source>
</evidence>
<keyword evidence="10" id="KW-0732">Signal</keyword>
<keyword evidence="5 9" id="KW-0798">TonB box</keyword>
<keyword evidence="3 8" id="KW-1134">Transmembrane beta strand</keyword>
<dbReference type="InterPro" id="IPR000531">
    <property type="entry name" value="Beta-barrel_TonB"/>
</dbReference>
<feature type="signal peptide" evidence="10">
    <location>
        <begin position="1"/>
        <end position="22"/>
    </location>
</feature>
<dbReference type="EMBL" id="JAKLTR010000007">
    <property type="protein sequence ID" value="MCG2615105.1"/>
    <property type="molecule type" value="Genomic_DNA"/>
</dbReference>
<keyword evidence="13" id="KW-0675">Receptor</keyword>
<dbReference type="RefSeq" id="WP_237872147.1">
    <property type="nucleotide sequence ID" value="NZ_JAKLTR010000007.1"/>
</dbReference>
<dbReference type="Gene3D" id="2.40.170.20">
    <property type="entry name" value="TonB-dependent receptor, beta-barrel domain"/>
    <property type="match status" value="1"/>
</dbReference>
<evidence type="ECO:0000256" key="1">
    <source>
        <dbReference type="ARBA" id="ARBA00004571"/>
    </source>
</evidence>
<keyword evidence="14" id="KW-1185">Reference proteome</keyword>
<evidence type="ECO:0000256" key="2">
    <source>
        <dbReference type="ARBA" id="ARBA00022448"/>
    </source>
</evidence>
<name>A0ABS9KS55_9BACT</name>
<dbReference type="InterPro" id="IPR008969">
    <property type="entry name" value="CarboxyPept-like_regulatory"/>
</dbReference>
<dbReference type="InterPro" id="IPR039426">
    <property type="entry name" value="TonB-dep_rcpt-like"/>
</dbReference>
<proteinExistence type="inferred from homology"/>
<keyword evidence="7 8" id="KW-0998">Cell outer membrane</keyword>
<feature type="chain" id="PRO_5045051250" evidence="10">
    <location>
        <begin position="23"/>
        <end position="1023"/>
    </location>
</feature>
<evidence type="ECO:0000256" key="4">
    <source>
        <dbReference type="ARBA" id="ARBA00022692"/>
    </source>
</evidence>
<dbReference type="NCBIfam" id="TIGR04057">
    <property type="entry name" value="SusC_RagA_signa"/>
    <property type="match status" value="1"/>
</dbReference>
<comment type="caution">
    <text evidence="13">The sequence shown here is derived from an EMBL/GenBank/DDBJ whole genome shotgun (WGS) entry which is preliminary data.</text>
</comment>
<dbReference type="PROSITE" id="PS52016">
    <property type="entry name" value="TONB_DEPENDENT_REC_3"/>
    <property type="match status" value="1"/>
</dbReference>
<reference evidence="13" key="1">
    <citation type="submission" date="2022-01" db="EMBL/GenBank/DDBJ databases">
        <authorList>
            <person name="Jo J.-H."/>
            <person name="Im W.-T."/>
        </authorList>
    </citation>
    <scope>NUCLEOTIDE SEQUENCE</scope>
    <source>
        <strain evidence="13">NA20</strain>
    </source>
</reference>
<evidence type="ECO:0000256" key="5">
    <source>
        <dbReference type="ARBA" id="ARBA00023077"/>
    </source>
</evidence>
<evidence type="ECO:0000259" key="11">
    <source>
        <dbReference type="Pfam" id="PF00593"/>
    </source>
</evidence>
<dbReference type="Pfam" id="PF13715">
    <property type="entry name" value="CarbopepD_reg_2"/>
    <property type="match status" value="1"/>
</dbReference>
<evidence type="ECO:0000256" key="10">
    <source>
        <dbReference type="SAM" id="SignalP"/>
    </source>
</evidence>
<dbReference type="SUPFAM" id="SSF49464">
    <property type="entry name" value="Carboxypeptidase regulatory domain-like"/>
    <property type="match status" value="1"/>
</dbReference>
<dbReference type="InterPro" id="IPR012910">
    <property type="entry name" value="Plug_dom"/>
</dbReference>
<evidence type="ECO:0000313" key="14">
    <source>
        <dbReference type="Proteomes" id="UP001165367"/>
    </source>
</evidence>
<dbReference type="Pfam" id="PF07715">
    <property type="entry name" value="Plug"/>
    <property type="match status" value="1"/>
</dbReference>
<gene>
    <name evidence="13" type="ORF">LZZ85_12470</name>
</gene>
<organism evidence="13 14">
    <name type="scientific">Terrimonas ginsenosidimutans</name>
    <dbReference type="NCBI Taxonomy" id="2908004"/>
    <lineage>
        <taxon>Bacteria</taxon>
        <taxon>Pseudomonadati</taxon>
        <taxon>Bacteroidota</taxon>
        <taxon>Chitinophagia</taxon>
        <taxon>Chitinophagales</taxon>
        <taxon>Chitinophagaceae</taxon>
        <taxon>Terrimonas</taxon>
    </lineage>
</organism>
<evidence type="ECO:0000256" key="7">
    <source>
        <dbReference type="ARBA" id="ARBA00023237"/>
    </source>
</evidence>
<protein>
    <submittedName>
        <fullName evidence="13">TonB-dependent receptor</fullName>
    </submittedName>
</protein>